<proteinExistence type="predicted"/>
<accession>A0A2K3KHQ7</accession>
<comment type="caution">
    <text evidence="1">The sequence shown here is derived from an EMBL/GenBank/DDBJ whole genome shotgun (WGS) entry which is preliminary data.</text>
</comment>
<reference evidence="1 2" key="1">
    <citation type="journal article" date="2014" name="Am. J. Bot.">
        <title>Genome assembly and annotation for red clover (Trifolium pratense; Fabaceae).</title>
        <authorList>
            <person name="Istvanek J."/>
            <person name="Jaros M."/>
            <person name="Krenek A."/>
            <person name="Repkova J."/>
        </authorList>
    </citation>
    <scope>NUCLEOTIDE SEQUENCE [LARGE SCALE GENOMIC DNA]</scope>
    <source>
        <strain evidence="2">cv. Tatra</strain>
        <tissue evidence="1">Young leaves</tissue>
    </source>
</reference>
<sequence length="32" mass="3454">MVMVLDLTIVAQVMAILVRCGISSSFYDGHPS</sequence>
<organism evidence="1 2">
    <name type="scientific">Trifolium pratense</name>
    <name type="common">Red clover</name>
    <dbReference type="NCBI Taxonomy" id="57577"/>
    <lineage>
        <taxon>Eukaryota</taxon>
        <taxon>Viridiplantae</taxon>
        <taxon>Streptophyta</taxon>
        <taxon>Embryophyta</taxon>
        <taxon>Tracheophyta</taxon>
        <taxon>Spermatophyta</taxon>
        <taxon>Magnoliopsida</taxon>
        <taxon>eudicotyledons</taxon>
        <taxon>Gunneridae</taxon>
        <taxon>Pentapetalae</taxon>
        <taxon>rosids</taxon>
        <taxon>fabids</taxon>
        <taxon>Fabales</taxon>
        <taxon>Fabaceae</taxon>
        <taxon>Papilionoideae</taxon>
        <taxon>50 kb inversion clade</taxon>
        <taxon>NPAAA clade</taxon>
        <taxon>Hologalegina</taxon>
        <taxon>IRL clade</taxon>
        <taxon>Trifolieae</taxon>
        <taxon>Trifolium</taxon>
    </lineage>
</organism>
<gene>
    <name evidence="1" type="ORF">L195_g062794</name>
</gene>
<evidence type="ECO:0000313" key="1">
    <source>
        <dbReference type="EMBL" id="PNX65834.1"/>
    </source>
</evidence>
<dbReference type="Proteomes" id="UP000236291">
    <property type="component" value="Unassembled WGS sequence"/>
</dbReference>
<dbReference type="EMBL" id="ASHM01185751">
    <property type="protein sequence ID" value="PNX65834.1"/>
    <property type="molecule type" value="Genomic_DNA"/>
</dbReference>
<name>A0A2K3KHQ7_TRIPR</name>
<evidence type="ECO:0000313" key="2">
    <source>
        <dbReference type="Proteomes" id="UP000236291"/>
    </source>
</evidence>
<protein>
    <submittedName>
        <fullName evidence="1">Uncharacterized protein</fullName>
    </submittedName>
</protein>
<reference evidence="1 2" key="2">
    <citation type="journal article" date="2017" name="Front. Plant Sci.">
        <title>Gene Classification and Mining of Molecular Markers Useful in Red Clover (Trifolium pratense) Breeding.</title>
        <authorList>
            <person name="Istvanek J."/>
            <person name="Dluhosova J."/>
            <person name="Dluhos P."/>
            <person name="Patkova L."/>
            <person name="Nedelnik J."/>
            <person name="Repkova J."/>
        </authorList>
    </citation>
    <scope>NUCLEOTIDE SEQUENCE [LARGE SCALE GENOMIC DNA]</scope>
    <source>
        <strain evidence="2">cv. Tatra</strain>
        <tissue evidence="1">Young leaves</tissue>
    </source>
</reference>
<feature type="non-terminal residue" evidence="1">
    <location>
        <position position="32"/>
    </location>
</feature>
<dbReference type="AlphaFoldDB" id="A0A2K3KHQ7"/>